<name>A0A8I1SPF1_9BACI</name>
<keyword evidence="1" id="KW-1133">Transmembrane helix</keyword>
<evidence type="ECO:0000313" key="3">
    <source>
        <dbReference type="Proteomes" id="UP000664578"/>
    </source>
</evidence>
<dbReference type="EMBL" id="JAEMWV010000007">
    <property type="protein sequence ID" value="MBN8252723.1"/>
    <property type="molecule type" value="Genomic_DNA"/>
</dbReference>
<keyword evidence="1" id="KW-0812">Transmembrane</keyword>
<dbReference type="Proteomes" id="UP000664578">
    <property type="component" value="Unassembled WGS sequence"/>
</dbReference>
<accession>A0A8I1SPF1</accession>
<sequence>MEHMGWISLIPAVIAVVLALISKNVILSLFMGALSGIVILQKRCTDWICSNIHW</sequence>
<feature type="transmembrane region" description="Helical" evidence="1">
    <location>
        <begin position="6"/>
        <end position="34"/>
    </location>
</feature>
<protein>
    <submittedName>
        <fullName evidence="2">Uncharacterized protein</fullName>
    </submittedName>
</protein>
<keyword evidence="1" id="KW-0472">Membrane</keyword>
<organism evidence="2 3">
    <name type="scientific">Priestia flexa</name>
    <dbReference type="NCBI Taxonomy" id="86664"/>
    <lineage>
        <taxon>Bacteria</taxon>
        <taxon>Bacillati</taxon>
        <taxon>Bacillota</taxon>
        <taxon>Bacilli</taxon>
        <taxon>Bacillales</taxon>
        <taxon>Bacillaceae</taxon>
        <taxon>Priestia</taxon>
    </lineage>
</organism>
<reference evidence="2" key="1">
    <citation type="submission" date="2020-12" db="EMBL/GenBank/DDBJ databases">
        <title>PHA producing bacteria isolated from mangrove.</title>
        <authorList>
            <person name="Zheng W."/>
            <person name="Yu S."/>
            <person name="Huang Y."/>
        </authorList>
    </citation>
    <scope>NUCLEOTIDE SEQUENCE</scope>
    <source>
        <strain evidence="2">GN22-4</strain>
    </source>
</reference>
<dbReference type="AlphaFoldDB" id="A0A8I1SPF1"/>
<proteinExistence type="predicted"/>
<evidence type="ECO:0000256" key="1">
    <source>
        <dbReference type="SAM" id="Phobius"/>
    </source>
</evidence>
<evidence type="ECO:0000313" key="2">
    <source>
        <dbReference type="EMBL" id="MBN8252723.1"/>
    </source>
</evidence>
<comment type="caution">
    <text evidence="2">The sequence shown here is derived from an EMBL/GenBank/DDBJ whole genome shotgun (WGS) entry which is preliminary data.</text>
</comment>
<dbReference type="RefSeq" id="WP_206782816.1">
    <property type="nucleotide sequence ID" value="NZ_CP060274.1"/>
</dbReference>
<gene>
    <name evidence="2" type="ORF">JF537_14175</name>
</gene>